<evidence type="ECO:0000256" key="3">
    <source>
        <dbReference type="ARBA" id="ARBA00022692"/>
    </source>
</evidence>
<keyword evidence="2" id="KW-0813">Transport</keyword>
<evidence type="ECO:0000313" key="9">
    <source>
        <dbReference type="Proteomes" id="UP000286848"/>
    </source>
</evidence>
<feature type="transmembrane region" description="Helical" evidence="6">
    <location>
        <begin position="438"/>
        <end position="455"/>
    </location>
</feature>
<sequence length="466" mass="50351">MNEQKVSRQTIGSIAAAAILSFIGILVETSLNVTFPELTREFSVSLGTMQWVTSGYLLMVTIVMSTTGFLNQKFNSRTLFMTAIIFNMIGTLLCATAQSFPILLGGRLLQAISTGVSTPLMYHIVLSLVPQSKRGVYLGIAAMIISLAPALGPTYGGTLSAFWSWRAIFIVALVFLLVAALIGGKYIRLEARGTTTKFDWLGVILLTVTFGSLSLAFANAGNYGFSDQRFGWLFVVFGAAAVLLGLHLHFSQRKILNFGLLHNPVVGLRWLNFFILQFINIGISFVIPIFIEDNLHASAFIAGLVLLPGSLIGAAISPLAGRIFDQHGAFVPLLCSSIFILIGTTLFYLSTFTATLLMIMLIYVFLRSGFNLGFSNSMTDASLQVSADKNADLNSLFNTFQQFAGSFGTSVLSAVISAKRLQPGKVESLTASGSRVDYGLLVVLALISLSTVVISRQLKSKKLNNL</sequence>
<evidence type="ECO:0000256" key="2">
    <source>
        <dbReference type="ARBA" id="ARBA00022448"/>
    </source>
</evidence>
<feature type="transmembrane region" description="Helical" evidence="6">
    <location>
        <begin position="78"/>
        <end position="102"/>
    </location>
</feature>
<evidence type="ECO:0000256" key="1">
    <source>
        <dbReference type="ARBA" id="ARBA00004651"/>
    </source>
</evidence>
<gene>
    <name evidence="8" type="ORF">LFYK43_03100</name>
</gene>
<feature type="transmembrane region" description="Helical" evidence="6">
    <location>
        <begin position="136"/>
        <end position="155"/>
    </location>
</feature>
<evidence type="ECO:0000256" key="6">
    <source>
        <dbReference type="SAM" id="Phobius"/>
    </source>
</evidence>
<accession>A0A401IQP4</accession>
<feature type="transmembrane region" description="Helical" evidence="6">
    <location>
        <begin position="198"/>
        <end position="218"/>
    </location>
</feature>
<dbReference type="GO" id="GO:0022857">
    <property type="term" value="F:transmembrane transporter activity"/>
    <property type="evidence" value="ECO:0007669"/>
    <property type="project" value="InterPro"/>
</dbReference>
<feature type="transmembrane region" description="Helical" evidence="6">
    <location>
        <begin position="270"/>
        <end position="291"/>
    </location>
</feature>
<dbReference type="PRINTS" id="PR01036">
    <property type="entry name" value="TCRTETB"/>
</dbReference>
<dbReference type="SUPFAM" id="SSF103473">
    <property type="entry name" value="MFS general substrate transporter"/>
    <property type="match status" value="1"/>
</dbReference>
<organism evidence="8 9">
    <name type="scientific">Ligilactobacillus salitolerans</name>
    <dbReference type="NCBI Taxonomy" id="1808352"/>
    <lineage>
        <taxon>Bacteria</taxon>
        <taxon>Bacillati</taxon>
        <taxon>Bacillota</taxon>
        <taxon>Bacilli</taxon>
        <taxon>Lactobacillales</taxon>
        <taxon>Lactobacillaceae</taxon>
        <taxon>Ligilactobacillus</taxon>
    </lineage>
</organism>
<dbReference type="AlphaFoldDB" id="A0A401IQP4"/>
<feature type="transmembrane region" description="Helical" evidence="6">
    <location>
        <begin position="395"/>
        <end position="418"/>
    </location>
</feature>
<evidence type="ECO:0000259" key="7">
    <source>
        <dbReference type="PROSITE" id="PS50850"/>
    </source>
</evidence>
<keyword evidence="5 6" id="KW-0472">Membrane</keyword>
<dbReference type="PROSITE" id="PS50850">
    <property type="entry name" value="MFS"/>
    <property type="match status" value="1"/>
</dbReference>
<dbReference type="PANTHER" id="PTHR42718">
    <property type="entry name" value="MAJOR FACILITATOR SUPERFAMILY MULTIDRUG TRANSPORTER MFSC"/>
    <property type="match status" value="1"/>
</dbReference>
<evidence type="ECO:0000256" key="4">
    <source>
        <dbReference type="ARBA" id="ARBA00022989"/>
    </source>
</evidence>
<reference evidence="8 9" key="1">
    <citation type="journal article" date="2019" name="Int. J. Syst. Evol. Microbiol.">
        <title>Lactobacillus salitolerans sp. nov., a novel lactic acid bacterium isolated from spent mushroom substrates.</title>
        <authorList>
            <person name="Tohno M."/>
            <person name="Tanizawa Y."/>
            <person name="Kojima Y."/>
            <person name="Sakamoto M."/>
            <person name="Nakamura Y."/>
            <person name="Ohkuma M."/>
            <person name="Kobayashi H."/>
        </authorList>
    </citation>
    <scope>NUCLEOTIDE SEQUENCE [LARGE SCALE GENOMIC DNA]</scope>
    <source>
        <strain evidence="8 9">YK43</strain>
    </source>
</reference>
<feature type="transmembrane region" description="Helical" evidence="6">
    <location>
        <begin position="12"/>
        <end position="31"/>
    </location>
</feature>
<feature type="transmembrane region" description="Helical" evidence="6">
    <location>
        <begin position="230"/>
        <end position="250"/>
    </location>
</feature>
<feature type="transmembrane region" description="Helical" evidence="6">
    <location>
        <begin position="51"/>
        <end position="71"/>
    </location>
</feature>
<evidence type="ECO:0000256" key="5">
    <source>
        <dbReference type="ARBA" id="ARBA00023136"/>
    </source>
</evidence>
<dbReference type="EMBL" id="BFFP01000003">
    <property type="protein sequence ID" value="GBG93851.1"/>
    <property type="molecule type" value="Genomic_DNA"/>
</dbReference>
<dbReference type="Proteomes" id="UP000286848">
    <property type="component" value="Unassembled WGS sequence"/>
</dbReference>
<keyword evidence="3 6" id="KW-0812">Transmembrane</keyword>
<dbReference type="RefSeq" id="WP_124974725.1">
    <property type="nucleotide sequence ID" value="NZ_BFFP01000003.1"/>
</dbReference>
<dbReference type="Pfam" id="PF07690">
    <property type="entry name" value="MFS_1"/>
    <property type="match status" value="2"/>
</dbReference>
<dbReference type="InterPro" id="IPR036259">
    <property type="entry name" value="MFS_trans_sf"/>
</dbReference>
<dbReference type="OrthoDB" id="9816041at2"/>
<dbReference type="Gene3D" id="1.20.1250.20">
    <property type="entry name" value="MFS general substrate transporter like domains"/>
    <property type="match status" value="1"/>
</dbReference>
<comment type="subcellular location">
    <subcellularLocation>
        <location evidence="1">Cell membrane</location>
        <topology evidence="1">Multi-pass membrane protein</topology>
    </subcellularLocation>
</comment>
<feature type="domain" description="Major facilitator superfamily (MFS) profile" evidence="7">
    <location>
        <begin position="13"/>
        <end position="463"/>
    </location>
</feature>
<feature type="transmembrane region" description="Helical" evidence="6">
    <location>
        <begin position="108"/>
        <end position="129"/>
    </location>
</feature>
<dbReference type="InterPro" id="IPR020846">
    <property type="entry name" value="MFS_dom"/>
</dbReference>
<feature type="transmembrane region" description="Helical" evidence="6">
    <location>
        <begin position="297"/>
        <end position="317"/>
    </location>
</feature>
<dbReference type="GO" id="GO:0005886">
    <property type="term" value="C:plasma membrane"/>
    <property type="evidence" value="ECO:0007669"/>
    <property type="project" value="UniProtKB-SubCell"/>
</dbReference>
<keyword evidence="9" id="KW-1185">Reference proteome</keyword>
<comment type="caution">
    <text evidence="8">The sequence shown here is derived from an EMBL/GenBank/DDBJ whole genome shotgun (WGS) entry which is preliminary data.</text>
</comment>
<dbReference type="Gene3D" id="1.20.1720.10">
    <property type="entry name" value="Multidrug resistance protein D"/>
    <property type="match status" value="1"/>
</dbReference>
<name>A0A401IQP4_9LACO</name>
<proteinExistence type="predicted"/>
<evidence type="ECO:0000313" key="8">
    <source>
        <dbReference type="EMBL" id="GBG93851.1"/>
    </source>
</evidence>
<dbReference type="PANTHER" id="PTHR42718:SF9">
    <property type="entry name" value="MAJOR FACILITATOR SUPERFAMILY MULTIDRUG TRANSPORTER MFSC"/>
    <property type="match status" value="1"/>
</dbReference>
<protein>
    <submittedName>
        <fullName evidence="8">Major facilitator superfamily transporter</fullName>
    </submittedName>
</protein>
<keyword evidence="4 6" id="KW-1133">Transmembrane helix</keyword>
<feature type="transmembrane region" description="Helical" evidence="6">
    <location>
        <begin position="329"/>
        <end position="349"/>
    </location>
</feature>
<dbReference type="InterPro" id="IPR011701">
    <property type="entry name" value="MFS"/>
</dbReference>
<feature type="transmembrane region" description="Helical" evidence="6">
    <location>
        <begin position="167"/>
        <end position="186"/>
    </location>
</feature>
<feature type="transmembrane region" description="Helical" evidence="6">
    <location>
        <begin position="355"/>
        <end position="374"/>
    </location>
</feature>